<accession>A0A6M3IPD8</accession>
<evidence type="ECO:0000313" key="2">
    <source>
        <dbReference type="EMBL" id="QJA59191.1"/>
    </source>
</evidence>
<dbReference type="EMBL" id="MT141358">
    <property type="protein sequence ID" value="QJA59191.1"/>
    <property type="molecule type" value="Genomic_DNA"/>
</dbReference>
<feature type="domain" description="N-acetyltransferase" evidence="1">
    <location>
        <begin position="1"/>
        <end position="144"/>
    </location>
</feature>
<keyword evidence="2" id="KW-0808">Transferase</keyword>
<name>A0A6M3IPD8_9ZZZZ</name>
<dbReference type="AlphaFoldDB" id="A0A6M3IPD8"/>
<evidence type="ECO:0000259" key="1">
    <source>
        <dbReference type="PROSITE" id="PS51186"/>
    </source>
</evidence>
<dbReference type="InterPro" id="IPR000182">
    <property type="entry name" value="GNAT_dom"/>
</dbReference>
<gene>
    <name evidence="2" type="ORF">MM415B01331_0021</name>
</gene>
<dbReference type="PROSITE" id="PS51186">
    <property type="entry name" value="GNAT"/>
    <property type="match status" value="1"/>
</dbReference>
<reference evidence="2" key="1">
    <citation type="submission" date="2020-03" db="EMBL/GenBank/DDBJ databases">
        <title>The deep terrestrial virosphere.</title>
        <authorList>
            <person name="Holmfeldt K."/>
            <person name="Nilsson E."/>
            <person name="Simone D."/>
            <person name="Lopez-Fernandez M."/>
            <person name="Wu X."/>
            <person name="de Brujin I."/>
            <person name="Lundin D."/>
            <person name="Andersson A."/>
            <person name="Bertilsson S."/>
            <person name="Dopson M."/>
        </authorList>
    </citation>
    <scope>NUCLEOTIDE SEQUENCE</scope>
    <source>
        <strain evidence="2">MM415B01331</strain>
    </source>
</reference>
<dbReference type="InterPro" id="IPR016181">
    <property type="entry name" value="Acyl_CoA_acyltransferase"/>
</dbReference>
<dbReference type="SUPFAM" id="SSF55729">
    <property type="entry name" value="Acyl-CoA N-acyltransferases (Nat)"/>
    <property type="match status" value="1"/>
</dbReference>
<organism evidence="2">
    <name type="scientific">viral metagenome</name>
    <dbReference type="NCBI Taxonomy" id="1070528"/>
    <lineage>
        <taxon>unclassified sequences</taxon>
        <taxon>metagenomes</taxon>
        <taxon>organismal metagenomes</taxon>
    </lineage>
</organism>
<dbReference type="Gene3D" id="3.40.630.30">
    <property type="match status" value="1"/>
</dbReference>
<proteinExistence type="predicted"/>
<dbReference type="GO" id="GO:0016747">
    <property type="term" value="F:acyltransferase activity, transferring groups other than amino-acyl groups"/>
    <property type="evidence" value="ECO:0007669"/>
    <property type="project" value="InterPro"/>
</dbReference>
<dbReference type="Pfam" id="PF00583">
    <property type="entry name" value="Acetyltransf_1"/>
    <property type="match status" value="1"/>
</dbReference>
<dbReference type="CDD" id="cd04301">
    <property type="entry name" value="NAT_SF"/>
    <property type="match status" value="1"/>
</dbReference>
<protein>
    <submittedName>
        <fullName evidence="2">Putative acetyltransferase</fullName>
    </submittedName>
</protein>
<sequence length="144" mass="16469">MVVDLDLSVHGPEVFKQFEQASKFVKVDPEYCRRIYSDMIGRGMAKGFILIEDGNIHGGIGGLIGPDLHNGEKTAVETFWFVAPGFRGGLGAYELWRKFEEWAKEQGCKKVAMIHLSDSYPERLERIYKARGYKLLELHYVKEL</sequence>